<evidence type="ECO:0000256" key="4">
    <source>
        <dbReference type="ARBA" id="ARBA00022692"/>
    </source>
</evidence>
<dbReference type="Pfam" id="PF02537">
    <property type="entry name" value="CRCB"/>
    <property type="match status" value="1"/>
</dbReference>
<keyword evidence="8 11" id="KW-0407">Ion channel</keyword>
<reference evidence="12" key="1">
    <citation type="submission" date="2022-09" db="EMBL/GenBank/DDBJ databases">
        <title>Aureispira anguillicida sp. nov., isolated from Leptocephalus of Japanese eel Anguilla japonica.</title>
        <authorList>
            <person name="Yuasa K."/>
            <person name="Mekata T."/>
            <person name="Ikunari K."/>
        </authorList>
    </citation>
    <scope>NUCLEOTIDE SEQUENCE</scope>
    <source>
        <strain evidence="12">EL160426</strain>
    </source>
</reference>
<keyword evidence="13" id="KW-1185">Reference proteome</keyword>
<evidence type="ECO:0000256" key="7">
    <source>
        <dbReference type="ARBA" id="ARBA00023136"/>
    </source>
</evidence>
<feature type="transmembrane region" description="Helical" evidence="11">
    <location>
        <begin position="32"/>
        <end position="53"/>
    </location>
</feature>
<feature type="binding site" evidence="11">
    <location>
        <position position="71"/>
    </location>
    <ligand>
        <name>Na(+)</name>
        <dbReference type="ChEBI" id="CHEBI:29101"/>
        <note>structural</note>
    </ligand>
</feature>
<evidence type="ECO:0000313" key="12">
    <source>
        <dbReference type="EMBL" id="BDS14656.1"/>
    </source>
</evidence>
<keyword evidence="11" id="KW-0813">Transport</keyword>
<comment type="subcellular location">
    <subcellularLocation>
        <location evidence="1 11">Cell membrane</location>
        <topology evidence="1 11">Multi-pass membrane protein</topology>
    </subcellularLocation>
</comment>
<comment type="catalytic activity">
    <reaction evidence="10">
        <text>fluoride(in) = fluoride(out)</text>
        <dbReference type="Rhea" id="RHEA:76159"/>
        <dbReference type="ChEBI" id="CHEBI:17051"/>
    </reaction>
    <physiologicalReaction direction="left-to-right" evidence="10">
        <dbReference type="Rhea" id="RHEA:76160"/>
    </physiologicalReaction>
</comment>
<feature type="transmembrane region" description="Helical" evidence="11">
    <location>
        <begin position="60"/>
        <end position="79"/>
    </location>
</feature>
<evidence type="ECO:0000256" key="2">
    <source>
        <dbReference type="ARBA" id="ARBA00022475"/>
    </source>
</evidence>
<dbReference type="GO" id="GO:0005886">
    <property type="term" value="C:plasma membrane"/>
    <property type="evidence" value="ECO:0007669"/>
    <property type="project" value="UniProtKB-SubCell"/>
</dbReference>
<dbReference type="AlphaFoldDB" id="A0A915YKK6"/>
<protein>
    <recommendedName>
        <fullName evidence="11">Fluoride-specific ion channel FluC</fullName>
    </recommendedName>
</protein>
<dbReference type="HAMAP" id="MF_00454">
    <property type="entry name" value="FluC"/>
    <property type="match status" value="1"/>
</dbReference>
<evidence type="ECO:0000256" key="6">
    <source>
        <dbReference type="ARBA" id="ARBA00023065"/>
    </source>
</evidence>
<evidence type="ECO:0000256" key="10">
    <source>
        <dbReference type="ARBA" id="ARBA00035585"/>
    </source>
</evidence>
<keyword evidence="6 11" id="KW-0406">Ion transport</keyword>
<organism evidence="12 13">
    <name type="scientific">Aureispira anguillae</name>
    <dbReference type="NCBI Taxonomy" id="2864201"/>
    <lineage>
        <taxon>Bacteria</taxon>
        <taxon>Pseudomonadati</taxon>
        <taxon>Bacteroidota</taxon>
        <taxon>Saprospiria</taxon>
        <taxon>Saprospirales</taxon>
        <taxon>Saprospiraceae</taxon>
        <taxon>Aureispira</taxon>
    </lineage>
</organism>
<name>A0A915YKK6_9BACT</name>
<dbReference type="EMBL" id="AP026867">
    <property type="protein sequence ID" value="BDS14656.1"/>
    <property type="molecule type" value="Genomic_DNA"/>
</dbReference>
<evidence type="ECO:0000256" key="5">
    <source>
        <dbReference type="ARBA" id="ARBA00022989"/>
    </source>
</evidence>
<evidence type="ECO:0000256" key="8">
    <source>
        <dbReference type="ARBA" id="ARBA00023303"/>
    </source>
</evidence>
<dbReference type="NCBIfam" id="TIGR00494">
    <property type="entry name" value="crcB"/>
    <property type="match status" value="1"/>
</dbReference>
<proteinExistence type="inferred from homology"/>
<gene>
    <name evidence="11" type="primary">fluC</name>
    <name evidence="11" type="synonym">crcB</name>
    <name evidence="12" type="ORF">AsAng_0054370</name>
</gene>
<evidence type="ECO:0000256" key="1">
    <source>
        <dbReference type="ARBA" id="ARBA00004651"/>
    </source>
</evidence>
<dbReference type="InterPro" id="IPR003691">
    <property type="entry name" value="FluC"/>
</dbReference>
<keyword evidence="4 11" id="KW-0812">Transmembrane</keyword>
<dbReference type="PANTHER" id="PTHR28259">
    <property type="entry name" value="FLUORIDE EXPORT PROTEIN 1-RELATED"/>
    <property type="match status" value="1"/>
</dbReference>
<dbReference type="GO" id="GO:0140114">
    <property type="term" value="P:cellular detoxification of fluoride"/>
    <property type="evidence" value="ECO:0007669"/>
    <property type="project" value="UniProtKB-UniRule"/>
</dbReference>
<keyword evidence="2 11" id="KW-1003">Cell membrane</keyword>
<evidence type="ECO:0000256" key="11">
    <source>
        <dbReference type="HAMAP-Rule" id="MF_00454"/>
    </source>
</evidence>
<comment type="activity regulation">
    <text evidence="11">Na(+) is not transported, but it plays an essential structural role and its presence is essential for fluoride channel function.</text>
</comment>
<dbReference type="Proteomes" id="UP001060919">
    <property type="component" value="Chromosome"/>
</dbReference>
<keyword evidence="7 11" id="KW-0472">Membrane</keyword>
<comment type="similarity">
    <text evidence="9 11">Belongs to the fluoride channel Fluc/FEX (TC 1.A.43) family.</text>
</comment>
<evidence type="ECO:0000313" key="13">
    <source>
        <dbReference type="Proteomes" id="UP001060919"/>
    </source>
</evidence>
<dbReference type="RefSeq" id="WP_264789874.1">
    <property type="nucleotide sequence ID" value="NZ_AP026867.1"/>
</dbReference>
<dbReference type="PANTHER" id="PTHR28259:SF1">
    <property type="entry name" value="FLUORIDE EXPORT PROTEIN 1-RELATED"/>
    <property type="match status" value="1"/>
</dbReference>
<comment type="function">
    <text evidence="11">Fluoride-specific ion channel. Important for reducing fluoride concentration in the cell, thus reducing its toxicity.</text>
</comment>
<evidence type="ECO:0000256" key="3">
    <source>
        <dbReference type="ARBA" id="ARBA00022519"/>
    </source>
</evidence>
<dbReference type="GO" id="GO:0046872">
    <property type="term" value="F:metal ion binding"/>
    <property type="evidence" value="ECO:0007669"/>
    <property type="project" value="UniProtKB-KW"/>
</dbReference>
<keyword evidence="3" id="KW-0997">Cell inner membrane</keyword>
<evidence type="ECO:0000256" key="9">
    <source>
        <dbReference type="ARBA" id="ARBA00035120"/>
    </source>
</evidence>
<dbReference type="GO" id="GO:0062054">
    <property type="term" value="F:fluoride channel activity"/>
    <property type="evidence" value="ECO:0007669"/>
    <property type="project" value="UniProtKB-UniRule"/>
</dbReference>
<accession>A0A915YKK6</accession>
<feature type="transmembrane region" description="Helical" evidence="11">
    <location>
        <begin position="99"/>
        <end position="119"/>
    </location>
</feature>
<dbReference type="KEGG" id="aup:AsAng_0054370"/>
<keyword evidence="5 11" id="KW-1133">Transmembrane helix</keyword>
<keyword evidence="11" id="KW-0915">Sodium</keyword>
<sequence>MLNLIAVFIGGGLGSLCRYGLSLCLPNSSFPLATLLANVFACFILGFLTGYLLKNSLTEHWKLLLGTGFCGGFSTFSTFSKEVLELTQDSLTITAAGHLVMSLVLGILAVYLGLLLANYRA</sequence>
<feature type="binding site" evidence="11">
    <location>
        <position position="74"/>
    </location>
    <ligand>
        <name>Na(+)</name>
        <dbReference type="ChEBI" id="CHEBI:29101"/>
        <note>structural</note>
    </ligand>
</feature>
<keyword evidence="11" id="KW-0479">Metal-binding</keyword>